<feature type="transmembrane region" description="Helical" evidence="1">
    <location>
        <begin position="81"/>
        <end position="100"/>
    </location>
</feature>
<keyword evidence="3" id="KW-1185">Reference proteome</keyword>
<proteinExistence type="predicted"/>
<evidence type="ECO:0000256" key="1">
    <source>
        <dbReference type="SAM" id="Phobius"/>
    </source>
</evidence>
<dbReference type="RefSeq" id="WP_107864738.1">
    <property type="nucleotide sequence ID" value="NZ_QAON01000003.1"/>
</dbReference>
<feature type="transmembrane region" description="Helical" evidence="1">
    <location>
        <begin position="29"/>
        <end position="45"/>
    </location>
</feature>
<comment type="caution">
    <text evidence="2">The sequence shown here is derived from an EMBL/GenBank/DDBJ whole genome shotgun (WGS) entry which is preliminary data.</text>
</comment>
<dbReference type="AlphaFoldDB" id="A0A2T5J1H1"/>
<feature type="transmembrane region" description="Helical" evidence="1">
    <location>
        <begin position="52"/>
        <end position="69"/>
    </location>
</feature>
<keyword evidence="1" id="KW-1133">Transmembrane helix</keyword>
<dbReference type="OrthoDB" id="7067196at2"/>
<organism evidence="2 3">
    <name type="scientific">Agitococcus lubricus</name>
    <dbReference type="NCBI Taxonomy" id="1077255"/>
    <lineage>
        <taxon>Bacteria</taxon>
        <taxon>Pseudomonadati</taxon>
        <taxon>Pseudomonadota</taxon>
        <taxon>Gammaproteobacteria</taxon>
        <taxon>Moraxellales</taxon>
        <taxon>Moraxellaceae</taxon>
        <taxon>Agitococcus</taxon>
    </lineage>
</organism>
<protein>
    <submittedName>
        <fullName evidence="2">Putative phage holin</fullName>
    </submittedName>
</protein>
<accession>A0A2T5J1H1</accession>
<keyword evidence="1" id="KW-0472">Membrane</keyword>
<evidence type="ECO:0000313" key="2">
    <source>
        <dbReference type="EMBL" id="PTQ90289.1"/>
    </source>
</evidence>
<reference evidence="2 3" key="1">
    <citation type="submission" date="2018-04" db="EMBL/GenBank/DDBJ databases">
        <title>Genomic Encyclopedia of Archaeal and Bacterial Type Strains, Phase II (KMG-II): from individual species to whole genera.</title>
        <authorList>
            <person name="Goeker M."/>
        </authorList>
    </citation>
    <scope>NUCLEOTIDE SEQUENCE [LARGE SCALE GENOMIC DNA]</scope>
    <source>
        <strain evidence="2 3">DSM 5822</strain>
    </source>
</reference>
<evidence type="ECO:0000313" key="3">
    <source>
        <dbReference type="Proteomes" id="UP000244223"/>
    </source>
</evidence>
<sequence length="121" mass="12971">MTEPTSTSAVVVATATGIGLTALFPNVDGNALIGSFAGAILFFLISKEPHLLSRFAYAFVSLIMGYFLAPELINKGYFQEMAVAAFLASTCVVTVTLALLEKLKTVDIRALLDVIFPRPKK</sequence>
<dbReference type="Pfam" id="PF16931">
    <property type="entry name" value="Phage_holin_8"/>
    <property type="match status" value="1"/>
</dbReference>
<name>A0A2T5J1H1_9GAMM</name>
<gene>
    <name evidence="2" type="ORF">C8N29_10342</name>
</gene>
<keyword evidence="1" id="KW-0812">Transmembrane</keyword>
<dbReference type="Proteomes" id="UP000244223">
    <property type="component" value="Unassembled WGS sequence"/>
</dbReference>
<dbReference type="InterPro" id="IPR032637">
    <property type="entry name" value="Phage_holin-like"/>
</dbReference>
<dbReference type="EMBL" id="QAON01000003">
    <property type="protein sequence ID" value="PTQ90289.1"/>
    <property type="molecule type" value="Genomic_DNA"/>
</dbReference>